<evidence type="ECO:0000259" key="2">
    <source>
        <dbReference type="Pfam" id="PF04608"/>
    </source>
</evidence>
<dbReference type="PANTHER" id="PTHR36305">
    <property type="entry name" value="PHOSPHATIDYLGLYCEROPHOSPHATASE A"/>
    <property type="match status" value="1"/>
</dbReference>
<dbReference type="UniPathway" id="UPA00084">
    <property type="reaction ID" value="UER00504"/>
</dbReference>
<protein>
    <submittedName>
        <fullName evidence="3">Phosphatidylglycerophosphatase A</fullName>
    </submittedName>
</protein>
<dbReference type="GO" id="GO:0006655">
    <property type="term" value="P:phosphatidylglycerol biosynthetic process"/>
    <property type="evidence" value="ECO:0007669"/>
    <property type="project" value="UniProtKB-UniPathway"/>
</dbReference>
<dbReference type="SUPFAM" id="SSF101307">
    <property type="entry name" value="YutG-like"/>
    <property type="match status" value="1"/>
</dbReference>
<sequence>MSYLQTEIDRIVNKVKRQLIERKTIGAHLNFKNPWILIATWFGSGVFLPASGTWGTIATLPFALPIWYFGGKLGLLAFLIIVFFLGMKASKVFEKETDSHDSGLIVVDEVIGYTIALLVIPFDAIWIAIAFVLFRGFDTIKPWPISWIDIHTDGAWGVIADDIAAGAATALVLIGLQYAHVLG</sequence>
<feature type="transmembrane region" description="Helical" evidence="1">
    <location>
        <begin position="66"/>
        <end position="89"/>
    </location>
</feature>
<keyword evidence="1" id="KW-0812">Transmembrane</keyword>
<keyword evidence="1" id="KW-1133">Transmembrane helix</keyword>
<dbReference type="PANTHER" id="PTHR36305:SF1">
    <property type="entry name" value="PHOSPHATIDYLGLYCEROPHOSPHATASE A"/>
    <property type="match status" value="1"/>
</dbReference>
<feature type="transmembrane region" description="Helical" evidence="1">
    <location>
        <begin position="35"/>
        <end position="54"/>
    </location>
</feature>
<feature type="domain" description="YutG/PgpA" evidence="2">
    <location>
        <begin position="37"/>
        <end position="176"/>
    </location>
</feature>
<dbReference type="Pfam" id="PF04608">
    <property type="entry name" value="PgpA"/>
    <property type="match status" value="1"/>
</dbReference>
<dbReference type="EMBL" id="QFOT01000101">
    <property type="protein sequence ID" value="PZP54913.1"/>
    <property type="molecule type" value="Genomic_DNA"/>
</dbReference>
<feature type="transmembrane region" description="Helical" evidence="1">
    <location>
        <begin position="110"/>
        <end position="134"/>
    </location>
</feature>
<feature type="transmembrane region" description="Helical" evidence="1">
    <location>
        <begin position="154"/>
        <end position="176"/>
    </location>
</feature>
<dbReference type="CDD" id="cd06971">
    <property type="entry name" value="PgpA"/>
    <property type="match status" value="1"/>
</dbReference>
<name>A0A2W5FIY3_9BACT</name>
<dbReference type="InterPro" id="IPR026037">
    <property type="entry name" value="PgpA"/>
</dbReference>
<evidence type="ECO:0000313" key="4">
    <source>
        <dbReference type="Proteomes" id="UP000249739"/>
    </source>
</evidence>
<keyword evidence="1" id="KW-0472">Membrane</keyword>
<dbReference type="AlphaFoldDB" id="A0A2W5FIY3"/>
<evidence type="ECO:0000256" key="1">
    <source>
        <dbReference type="SAM" id="Phobius"/>
    </source>
</evidence>
<dbReference type="GO" id="GO:0008962">
    <property type="term" value="F:phosphatidylglycerophosphatase activity"/>
    <property type="evidence" value="ECO:0007669"/>
    <property type="project" value="InterPro"/>
</dbReference>
<gene>
    <name evidence="3" type="ORF">DI586_08490</name>
</gene>
<accession>A0A2W5FIY3</accession>
<comment type="caution">
    <text evidence="3">The sequence shown here is derived from an EMBL/GenBank/DDBJ whole genome shotgun (WGS) entry which is preliminary data.</text>
</comment>
<evidence type="ECO:0000313" key="3">
    <source>
        <dbReference type="EMBL" id="PZP54913.1"/>
    </source>
</evidence>
<dbReference type="InterPro" id="IPR036681">
    <property type="entry name" value="PgpA-like_sf"/>
</dbReference>
<dbReference type="Proteomes" id="UP000249739">
    <property type="component" value="Unassembled WGS sequence"/>
</dbReference>
<dbReference type="InterPro" id="IPR007686">
    <property type="entry name" value="YutG/PgpA"/>
</dbReference>
<proteinExistence type="predicted"/>
<organism evidence="3 4">
    <name type="scientific">Micavibrio aeruginosavorus</name>
    <dbReference type="NCBI Taxonomy" id="349221"/>
    <lineage>
        <taxon>Bacteria</taxon>
        <taxon>Pseudomonadati</taxon>
        <taxon>Bdellovibrionota</taxon>
        <taxon>Bdellovibrionia</taxon>
        <taxon>Bdellovibrionales</taxon>
        <taxon>Pseudobdellovibrionaceae</taxon>
        <taxon>Micavibrio</taxon>
    </lineage>
</organism>
<reference evidence="3 4" key="1">
    <citation type="submission" date="2017-08" db="EMBL/GenBank/DDBJ databases">
        <title>Infants hospitalized years apart are colonized by the same room-sourced microbial strains.</title>
        <authorList>
            <person name="Brooks B."/>
            <person name="Olm M.R."/>
            <person name="Firek B.A."/>
            <person name="Baker R."/>
            <person name="Thomas B.C."/>
            <person name="Morowitz M.J."/>
            <person name="Banfield J.F."/>
        </authorList>
    </citation>
    <scope>NUCLEOTIDE SEQUENCE [LARGE SCALE GENOMIC DNA]</scope>
    <source>
        <strain evidence="3">S2_006_000_R2_64</strain>
    </source>
</reference>
<dbReference type="PIRSF" id="PIRSF006162">
    <property type="entry name" value="PgpA"/>
    <property type="match status" value="1"/>
</dbReference>